<accession>A0A9P0M2W6</accession>
<reference evidence="1" key="1">
    <citation type="submission" date="2022-03" db="EMBL/GenBank/DDBJ databases">
        <authorList>
            <person name="Sayadi A."/>
        </authorList>
    </citation>
    <scope>NUCLEOTIDE SEQUENCE</scope>
</reference>
<protein>
    <submittedName>
        <fullName evidence="1">Uncharacterized protein</fullName>
    </submittedName>
</protein>
<sequence length="86" mass="9909">MLHILRYNQQKHHSHPFPKHIRFYFETVISSLIDIKQSVMIMPTTSSHTASTTRTHMTKRTNTSTEMGTTLTGSTTCTNQTVLTEW</sequence>
<name>A0A9P0M2W6_ACAOB</name>
<keyword evidence="2" id="KW-1185">Reference proteome</keyword>
<dbReference type="Proteomes" id="UP001152888">
    <property type="component" value="Unassembled WGS sequence"/>
</dbReference>
<gene>
    <name evidence="1" type="ORF">ACAOBT_LOCUS30021</name>
</gene>
<proteinExistence type="predicted"/>
<comment type="caution">
    <text evidence="1">The sequence shown here is derived from an EMBL/GenBank/DDBJ whole genome shotgun (WGS) entry which is preliminary data.</text>
</comment>
<dbReference type="EMBL" id="CAKOFQ010007784">
    <property type="protein sequence ID" value="CAH2008110.1"/>
    <property type="molecule type" value="Genomic_DNA"/>
</dbReference>
<evidence type="ECO:0000313" key="2">
    <source>
        <dbReference type="Proteomes" id="UP001152888"/>
    </source>
</evidence>
<evidence type="ECO:0000313" key="1">
    <source>
        <dbReference type="EMBL" id="CAH2008110.1"/>
    </source>
</evidence>
<dbReference type="AlphaFoldDB" id="A0A9P0M2W6"/>
<organism evidence="1 2">
    <name type="scientific">Acanthoscelides obtectus</name>
    <name type="common">Bean weevil</name>
    <name type="synonym">Bruchus obtectus</name>
    <dbReference type="NCBI Taxonomy" id="200917"/>
    <lineage>
        <taxon>Eukaryota</taxon>
        <taxon>Metazoa</taxon>
        <taxon>Ecdysozoa</taxon>
        <taxon>Arthropoda</taxon>
        <taxon>Hexapoda</taxon>
        <taxon>Insecta</taxon>
        <taxon>Pterygota</taxon>
        <taxon>Neoptera</taxon>
        <taxon>Endopterygota</taxon>
        <taxon>Coleoptera</taxon>
        <taxon>Polyphaga</taxon>
        <taxon>Cucujiformia</taxon>
        <taxon>Chrysomeloidea</taxon>
        <taxon>Chrysomelidae</taxon>
        <taxon>Bruchinae</taxon>
        <taxon>Bruchini</taxon>
        <taxon>Acanthoscelides</taxon>
    </lineage>
</organism>